<protein>
    <recommendedName>
        <fullName evidence="3">Transglycosylase SLT domain-containing protein</fullName>
    </recommendedName>
</protein>
<dbReference type="PANTHER" id="PTHR37423:SF2">
    <property type="entry name" value="MEMBRANE-BOUND LYTIC MUREIN TRANSGLYCOSYLASE C"/>
    <property type="match status" value="1"/>
</dbReference>
<dbReference type="AlphaFoldDB" id="A0A7I9VPM9"/>
<dbReference type="EMBL" id="BJTG01000006">
    <property type="protein sequence ID" value="GEJ58070.1"/>
    <property type="molecule type" value="Genomic_DNA"/>
</dbReference>
<dbReference type="InterPro" id="IPR008258">
    <property type="entry name" value="Transglycosylase_SLT_dom_1"/>
</dbReference>
<evidence type="ECO:0000256" key="2">
    <source>
        <dbReference type="SAM" id="MobiDB-lite"/>
    </source>
</evidence>
<comment type="caution">
    <text evidence="4">The sequence shown here is derived from an EMBL/GenBank/DDBJ whole genome shotgun (WGS) entry which is preliminary data.</text>
</comment>
<dbReference type="SUPFAM" id="SSF53955">
    <property type="entry name" value="Lysozyme-like"/>
    <property type="match status" value="1"/>
</dbReference>
<name>A0A7I9VPM9_9BACT</name>
<dbReference type="Pfam" id="PF01464">
    <property type="entry name" value="SLT"/>
    <property type="match status" value="1"/>
</dbReference>
<feature type="domain" description="Transglycosylase SLT" evidence="3">
    <location>
        <begin position="87"/>
        <end position="194"/>
    </location>
</feature>
<comment type="similarity">
    <text evidence="1">Belongs to the transglycosylase Slt family.</text>
</comment>
<dbReference type="InterPro" id="IPR023346">
    <property type="entry name" value="Lysozyme-like_dom_sf"/>
</dbReference>
<dbReference type="RefSeq" id="WP_235969636.1">
    <property type="nucleotide sequence ID" value="NZ_BJTG01000006.1"/>
</dbReference>
<proteinExistence type="inferred from homology"/>
<dbReference type="Gene3D" id="1.10.530.10">
    <property type="match status" value="1"/>
</dbReference>
<evidence type="ECO:0000313" key="5">
    <source>
        <dbReference type="Proteomes" id="UP000503640"/>
    </source>
</evidence>
<feature type="compositionally biased region" description="Low complexity" evidence="2">
    <location>
        <begin position="233"/>
        <end position="249"/>
    </location>
</feature>
<gene>
    <name evidence="4" type="ORF">AMYX_28110</name>
</gene>
<organism evidence="4 5">
    <name type="scientific">Anaeromyxobacter diazotrophicus</name>
    <dbReference type="NCBI Taxonomy" id="2590199"/>
    <lineage>
        <taxon>Bacteria</taxon>
        <taxon>Pseudomonadati</taxon>
        <taxon>Myxococcota</taxon>
        <taxon>Myxococcia</taxon>
        <taxon>Myxococcales</taxon>
        <taxon>Cystobacterineae</taxon>
        <taxon>Anaeromyxobacteraceae</taxon>
        <taxon>Anaeromyxobacter</taxon>
    </lineage>
</organism>
<evidence type="ECO:0000259" key="3">
    <source>
        <dbReference type="Pfam" id="PF01464"/>
    </source>
</evidence>
<sequence>MRRPTVRGCAGAFIAVAVGAAVTAAPGTMGELPVLPRIETFISSACGGSSPCPTPDRLRWLATLEKTLQEKMPGLPESDRTRLADVIYEEAKAASLDPLFVLAVIAVESGYDHVAESERGARGLMQLRPETLRHEAARSRLDGEDPDDPVLNVRAGVRYFRRLVRAFGSTDLALMAYNAGPNRILRYLEEDGEVPDRFLVYPQKVAGELQRLKRRPRPQVAALGGWPRRAPEEPAAGAVAPEAAPQAAR</sequence>
<dbReference type="Proteomes" id="UP000503640">
    <property type="component" value="Unassembled WGS sequence"/>
</dbReference>
<evidence type="ECO:0000256" key="1">
    <source>
        <dbReference type="ARBA" id="ARBA00007734"/>
    </source>
</evidence>
<accession>A0A7I9VPM9</accession>
<dbReference type="PANTHER" id="PTHR37423">
    <property type="entry name" value="SOLUBLE LYTIC MUREIN TRANSGLYCOSYLASE-RELATED"/>
    <property type="match status" value="1"/>
</dbReference>
<dbReference type="CDD" id="cd16896">
    <property type="entry name" value="LT_Slt70-like"/>
    <property type="match status" value="1"/>
</dbReference>
<evidence type="ECO:0000313" key="4">
    <source>
        <dbReference type="EMBL" id="GEJ58070.1"/>
    </source>
</evidence>
<reference evidence="5" key="1">
    <citation type="journal article" date="2020" name="Appl. Environ. Microbiol.">
        <title>Diazotrophic Anaeromyxobacter Isolates from Soils.</title>
        <authorList>
            <person name="Masuda Y."/>
            <person name="Yamanaka H."/>
            <person name="Xu Z.X."/>
            <person name="Shiratori Y."/>
            <person name="Aono T."/>
            <person name="Amachi S."/>
            <person name="Senoo K."/>
            <person name="Itoh H."/>
        </authorList>
    </citation>
    <scope>NUCLEOTIDE SEQUENCE [LARGE SCALE GENOMIC DNA]</scope>
    <source>
        <strain evidence="5">R267</strain>
    </source>
</reference>
<feature type="region of interest" description="Disordered" evidence="2">
    <location>
        <begin position="216"/>
        <end position="249"/>
    </location>
</feature>
<keyword evidence="5" id="KW-1185">Reference proteome</keyword>